<reference evidence="3 4" key="1">
    <citation type="submission" date="2019-10" db="EMBL/GenBank/DDBJ databases">
        <authorList>
            <person name="Palmer J.M."/>
        </authorList>
    </citation>
    <scope>NUCLEOTIDE SEQUENCE [LARGE SCALE GENOMIC DNA]</scope>
    <source>
        <strain evidence="3 4">TWF694</strain>
    </source>
</reference>
<evidence type="ECO:0000256" key="2">
    <source>
        <dbReference type="SAM" id="Coils"/>
    </source>
</evidence>
<dbReference type="InterPro" id="IPR000533">
    <property type="entry name" value="Tropomyosin"/>
</dbReference>
<dbReference type="EMBL" id="JAVHJO010000008">
    <property type="protein sequence ID" value="KAK6538206.1"/>
    <property type="molecule type" value="Genomic_DNA"/>
</dbReference>
<dbReference type="Pfam" id="PF00261">
    <property type="entry name" value="Tropomyosin"/>
    <property type="match status" value="2"/>
</dbReference>
<keyword evidence="1 2" id="KW-0175">Coiled coil</keyword>
<name>A0AAV9X9C1_9PEZI</name>
<evidence type="ECO:0008006" key="5">
    <source>
        <dbReference type="Google" id="ProtNLM"/>
    </source>
</evidence>
<dbReference type="SUPFAM" id="SSF57997">
    <property type="entry name" value="Tropomyosin"/>
    <property type="match status" value="1"/>
</dbReference>
<accession>A0AAV9X9C1</accession>
<proteinExistence type="predicted"/>
<dbReference type="AlphaFoldDB" id="A0AAV9X9C1"/>
<keyword evidence="4" id="KW-1185">Reference proteome</keyword>
<organism evidence="3 4">
    <name type="scientific">Orbilia ellipsospora</name>
    <dbReference type="NCBI Taxonomy" id="2528407"/>
    <lineage>
        <taxon>Eukaryota</taxon>
        <taxon>Fungi</taxon>
        <taxon>Dikarya</taxon>
        <taxon>Ascomycota</taxon>
        <taxon>Pezizomycotina</taxon>
        <taxon>Orbiliomycetes</taxon>
        <taxon>Orbiliales</taxon>
        <taxon>Orbiliaceae</taxon>
        <taxon>Orbilia</taxon>
    </lineage>
</organism>
<evidence type="ECO:0000313" key="3">
    <source>
        <dbReference type="EMBL" id="KAK6538206.1"/>
    </source>
</evidence>
<sequence>MDRIKEKISSLQADKEKNEVKIDELEKEIKRLEQELSTKESDVTSWTHKNTQLEADVEKLETALAEAKKINTEGANQGVITEGLTRKLAVLEEEIDSTEKQLKETVEKLRLTDIKAEHFERKVTAAEADRDNWENKYNEELEKHKKTKKELDELAASLEGI</sequence>
<dbReference type="Proteomes" id="UP001365542">
    <property type="component" value="Unassembled WGS sequence"/>
</dbReference>
<evidence type="ECO:0000256" key="1">
    <source>
        <dbReference type="ARBA" id="ARBA00023054"/>
    </source>
</evidence>
<evidence type="ECO:0000313" key="4">
    <source>
        <dbReference type="Proteomes" id="UP001365542"/>
    </source>
</evidence>
<dbReference type="Gene3D" id="1.20.5.340">
    <property type="match status" value="1"/>
</dbReference>
<comment type="caution">
    <text evidence="3">The sequence shown here is derived from an EMBL/GenBank/DDBJ whole genome shotgun (WGS) entry which is preliminary data.</text>
</comment>
<protein>
    <recommendedName>
        <fullName evidence="5">Tropomyosin</fullName>
    </recommendedName>
</protein>
<gene>
    <name evidence="3" type="ORF">TWF694_011087</name>
</gene>
<feature type="coiled-coil region" evidence="2">
    <location>
        <begin position="1"/>
        <end position="161"/>
    </location>
</feature>